<dbReference type="Proteomes" id="UP000663887">
    <property type="component" value="Unassembled WGS sequence"/>
</dbReference>
<evidence type="ECO:0000313" key="3">
    <source>
        <dbReference type="Proteomes" id="UP000663842"/>
    </source>
</evidence>
<proteinExistence type="predicted"/>
<dbReference type="EMBL" id="CAJNRG010007719">
    <property type="protein sequence ID" value="CAF2097428.1"/>
    <property type="molecule type" value="Genomic_DNA"/>
</dbReference>
<organism evidence="2 3">
    <name type="scientific">Rotaria magnacalcarata</name>
    <dbReference type="NCBI Taxonomy" id="392030"/>
    <lineage>
        <taxon>Eukaryota</taxon>
        <taxon>Metazoa</taxon>
        <taxon>Spiralia</taxon>
        <taxon>Gnathifera</taxon>
        <taxon>Rotifera</taxon>
        <taxon>Eurotatoria</taxon>
        <taxon>Bdelloidea</taxon>
        <taxon>Philodinida</taxon>
        <taxon>Philodinidae</taxon>
        <taxon>Rotaria</taxon>
    </lineage>
</organism>
<evidence type="ECO:0000313" key="2">
    <source>
        <dbReference type="EMBL" id="CAF4343688.1"/>
    </source>
</evidence>
<accession>A0A820KRA6</accession>
<sequence>MNLKQLLHAQPTLCENLPSIGFLPSIVQALEVKSNNAIVASAIKVIFALCKTDICLQTFSTKCPQIISGFKQAMQTRRDHLGMKIFIGLKICS</sequence>
<gene>
    <name evidence="2" type="ORF">UXM345_LOCUS35652</name>
    <name evidence="1" type="ORF">XDN619_LOCUS17996</name>
</gene>
<name>A0A820KRA6_9BILA</name>
<dbReference type="AlphaFoldDB" id="A0A820KRA6"/>
<protein>
    <submittedName>
        <fullName evidence="2">Uncharacterized protein</fullName>
    </submittedName>
</protein>
<dbReference type="Proteomes" id="UP000663842">
    <property type="component" value="Unassembled WGS sequence"/>
</dbReference>
<dbReference type="EMBL" id="CAJOBF010014916">
    <property type="protein sequence ID" value="CAF4343688.1"/>
    <property type="molecule type" value="Genomic_DNA"/>
</dbReference>
<comment type="caution">
    <text evidence="2">The sequence shown here is derived from an EMBL/GenBank/DDBJ whole genome shotgun (WGS) entry which is preliminary data.</text>
</comment>
<evidence type="ECO:0000313" key="1">
    <source>
        <dbReference type="EMBL" id="CAF2097428.1"/>
    </source>
</evidence>
<reference evidence="2" key="1">
    <citation type="submission" date="2021-02" db="EMBL/GenBank/DDBJ databases">
        <authorList>
            <person name="Nowell W R."/>
        </authorList>
    </citation>
    <scope>NUCLEOTIDE SEQUENCE</scope>
</reference>